<dbReference type="PANTHER" id="PTHR11956">
    <property type="entry name" value="ARGINYL-TRNA SYNTHETASE"/>
    <property type="match status" value="1"/>
</dbReference>
<comment type="caution">
    <text evidence="4">The sequence shown here is derived from an EMBL/GenBank/DDBJ whole genome shotgun (WGS) entry which is preliminary data.</text>
</comment>
<keyword evidence="1" id="KW-0030">Aminoacyl-tRNA synthetase</keyword>
<keyword evidence="1" id="KW-0648">Protein biosynthesis</keyword>
<dbReference type="Gene3D" id="3.40.50.620">
    <property type="entry name" value="HUPs"/>
    <property type="match status" value="1"/>
</dbReference>
<dbReference type="Pfam" id="PF00750">
    <property type="entry name" value="tRNA-synt_1d"/>
    <property type="match status" value="1"/>
</dbReference>
<keyword evidence="1" id="KW-0547">Nucleotide-binding</keyword>
<keyword evidence="1" id="KW-0067">ATP-binding</keyword>
<evidence type="ECO:0000256" key="2">
    <source>
        <dbReference type="SAM" id="MobiDB-lite"/>
    </source>
</evidence>
<dbReference type="GO" id="GO:0004814">
    <property type="term" value="F:arginine-tRNA ligase activity"/>
    <property type="evidence" value="ECO:0007669"/>
    <property type="project" value="InterPro"/>
</dbReference>
<evidence type="ECO:0000259" key="3">
    <source>
        <dbReference type="Pfam" id="PF00750"/>
    </source>
</evidence>
<feature type="domain" description="Arginyl-tRNA synthetase catalytic core" evidence="3">
    <location>
        <begin position="122"/>
        <end position="219"/>
    </location>
</feature>
<dbReference type="EMBL" id="WNKQ01000007">
    <property type="protein sequence ID" value="KAF5850298.1"/>
    <property type="molecule type" value="Genomic_DNA"/>
</dbReference>
<dbReference type="InterPro" id="IPR036695">
    <property type="entry name" value="Arg-tRNA-synth_N_sf"/>
</dbReference>
<evidence type="ECO:0000313" key="4">
    <source>
        <dbReference type="EMBL" id="KAF5850298.1"/>
    </source>
</evidence>
<dbReference type="SUPFAM" id="SSF52374">
    <property type="entry name" value="Nucleotidylyl transferase"/>
    <property type="match status" value="1"/>
</dbReference>
<comment type="similarity">
    <text evidence="1">Belongs to the class-I aminoacyl-tRNA synthetase family.</text>
</comment>
<dbReference type="InterPro" id="IPR001278">
    <property type="entry name" value="Arg-tRNA-ligase"/>
</dbReference>
<organism evidence="4 5">
    <name type="scientific">Cochliobolus sativus</name>
    <name type="common">Common root rot and spot blotch fungus</name>
    <name type="synonym">Bipolaris sorokiniana</name>
    <dbReference type="NCBI Taxonomy" id="45130"/>
    <lineage>
        <taxon>Eukaryota</taxon>
        <taxon>Fungi</taxon>
        <taxon>Dikarya</taxon>
        <taxon>Ascomycota</taxon>
        <taxon>Pezizomycotina</taxon>
        <taxon>Dothideomycetes</taxon>
        <taxon>Pleosporomycetidae</taxon>
        <taxon>Pleosporales</taxon>
        <taxon>Pleosporineae</taxon>
        <taxon>Pleosporaceae</taxon>
        <taxon>Bipolaris</taxon>
    </lineage>
</organism>
<dbReference type="GO" id="GO:0005739">
    <property type="term" value="C:mitochondrion"/>
    <property type="evidence" value="ECO:0007669"/>
    <property type="project" value="TreeGrafter"/>
</dbReference>
<dbReference type="AlphaFoldDB" id="A0A8H5ZH14"/>
<reference evidence="4" key="1">
    <citation type="submission" date="2019-11" db="EMBL/GenBank/DDBJ databases">
        <title>Bipolaris sorokiniana Genome sequencing.</title>
        <authorList>
            <person name="Wang H."/>
        </authorList>
    </citation>
    <scope>NUCLEOTIDE SEQUENCE</scope>
</reference>
<dbReference type="GO" id="GO:0032543">
    <property type="term" value="P:mitochondrial translation"/>
    <property type="evidence" value="ECO:0007669"/>
    <property type="project" value="TreeGrafter"/>
</dbReference>
<dbReference type="GO" id="GO:0006420">
    <property type="term" value="P:arginyl-tRNA aminoacylation"/>
    <property type="evidence" value="ECO:0007669"/>
    <property type="project" value="InterPro"/>
</dbReference>
<feature type="compositionally biased region" description="Basic and acidic residues" evidence="2">
    <location>
        <begin position="214"/>
        <end position="225"/>
    </location>
</feature>
<name>A0A8H5ZH14_COCSA</name>
<evidence type="ECO:0000256" key="1">
    <source>
        <dbReference type="RuleBase" id="RU363038"/>
    </source>
</evidence>
<sequence length="231" mass="25929">MAGLSTLSLTEIYIGTNEADPLFNPLDICLTSDVQDAFKSIQWPNNIFNGELSVTIPSLRPGSKPDELSGELVNKFPKNYSLFEPPLIDGVHLRFFLKFDAVPRFLLPYILDRKNTYGNFLIKQHVFQKLVVEFSSPNITSEFQGENLRNTVIGTFIGRLYESMGWDVTRINYLGGWVKYGSEGAYEADPVGHLLQVYHRIEEEFKPEQAANKPAHDEVAKEGVDKGGGPS</sequence>
<dbReference type="SUPFAM" id="SSF55190">
    <property type="entry name" value="Arginyl-tRNA synthetase (ArgRS), N-terminal 'additional' domain"/>
    <property type="match status" value="1"/>
</dbReference>
<gene>
    <name evidence="4" type="ORF">GGP41_002523</name>
</gene>
<proteinExistence type="inferred from homology"/>
<keyword evidence="1" id="KW-0436">Ligase</keyword>
<accession>A0A8H5ZH14</accession>
<dbReference type="Gene3D" id="3.30.1360.70">
    <property type="entry name" value="Arginyl tRNA synthetase N-terminal domain"/>
    <property type="match status" value="1"/>
</dbReference>
<feature type="region of interest" description="Disordered" evidence="2">
    <location>
        <begin position="207"/>
        <end position="231"/>
    </location>
</feature>
<dbReference type="InterPro" id="IPR014729">
    <property type="entry name" value="Rossmann-like_a/b/a_fold"/>
</dbReference>
<evidence type="ECO:0000313" key="5">
    <source>
        <dbReference type="Proteomes" id="UP000624244"/>
    </source>
</evidence>
<protein>
    <recommendedName>
        <fullName evidence="3">Arginyl-tRNA synthetase catalytic core domain-containing protein</fullName>
    </recommendedName>
</protein>
<dbReference type="InterPro" id="IPR035684">
    <property type="entry name" value="ArgRS_core"/>
</dbReference>
<dbReference type="Proteomes" id="UP000624244">
    <property type="component" value="Unassembled WGS sequence"/>
</dbReference>
<dbReference type="PANTHER" id="PTHR11956:SF11">
    <property type="entry name" value="ARGININE--TRNA LIGASE, MITOCHONDRIAL-RELATED"/>
    <property type="match status" value="1"/>
</dbReference>
<dbReference type="GO" id="GO:0005524">
    <property type="term" value="F:ATP binding"/>
    <property type="evidence" value="ECO:0007669"/>
    <property type="project" value="UniProtKB-KW"/>
</dbReference>